<dbReference type="InterPro" id="IPR008731">
    <property type="entry name" value="PTS_EIN"/>
</dbReference>
<feature type="active site" description="Tele-phosphohistidine intermediate" evidence="18">
    <location>
        <position position="192"/>
    </location>
</feature>
<proteinExistence type="inferred from homology"/>
<dbReference type="Gene3D" id="3.50.30.10">
    <property type="entry name" value="Phosphohistidine domain"/>
    <property type="match status" value="1"/>
</dbReference>
<keyword evidence="11 17" id="KW-0808">Transferase</keyword>
<feature type="domain" description="PEP-utilising enzyme mobile" evidence="22">
    <location>
        <begin position="160"/>
        <end position="228"/>
    </location>
</feature>
<evidence type="ECO:0000256" key="14">
    <source>
        <dbReference type="ARBA" id="ARBA00022777"/>
    </source>
</evidence>
<dbReference type="GO" id="GO:0009401">
    <property type="term" value="P:phosphoenolpyruvate-dependent sugar phosphotransferase system"/>
    <property type="evidence" value="ECO:0007669"/>
    <property type="project" value="UniProtKB-KW"/>
</dbReference>
<dbReference type="GO" id="GO:0008965">
    <property type="term" value="F:phosphoenolpyruvate-protein phosphotransferase activity"/>
    <property type="evidence" value="ECO:0007669"/>
    <property type="project" value="UniProtKB-EC"/>
</dbReference>
<evidence type="ECO:0000259" key="23">
    <source>
        <dbReference type="Pfam" id="PF02896"/>
    </source>
</evidence>
<name>A0A3R8MPZ1_9BURK</name>
<evidence type="ECO:0000256" key="21">
    <source>
        <dbReference type="SAM" id="MobiDB-lite"/>
    </source>
</evidence>
<feature type="binding site" evidence="19">
    <location>
        <position position="299"/>
    </location>
    <ligand>
        <name>phosphoenolpyruvate</name>
        <dbReference type="ChEBI" id="CHEBI:58702"/>
    </ligand>
</feature>
<evidence type="ECO:0000256" key="15">
    <source>
        <dbReference type="ARBA" id="ARBA00022842"/>
    </source>
</evidence>
<dbReference type="PIRSF" id="PIRSF000732">
    <property type="entry name" value="PTS_enzyme_I"/>
    <property type="match status" value="1"/>
</dbReference>
<dbReference type="GO" id="GO:0016301">
    <property type="term" value="F:kinase activity"/>
    <property type="evidence" value="ECO:0007669"/>
    <property type="project" value="UniProtKB-KW"/>
</dbReference>
<evidence type="ECO:0000256" key="18">
    <source>
        <dbReference type="PIRSR" id="PIRSR000732-1"/>
    </source>
</evidence>
<dbReference type="InterPro" id="IPR000121">
    <property type="entry name" value="PEP_util_C"/>
</dbReference>
<keyword evidence="12 17" id="KW-0598">Phosphotransferase system</keyword>
<organism evidence="25 26">
    <name type="scientific">Lautropia dentalis</name>
    <dbReference type="NCBI Taxonomy" id="2490857"/>
    <lineage>
        <taxon>Bacteria</taxon>
        <taxon>Pseudomonadati</taxon>
        <taxon>Pseudomonadota</taxon>
        <taxon>Betaproteobacteria</taxon>
        <taxon>Burkholderiales</taxon>
        <taxon>Burkholderiaceae</taxon>
        <taxon>Lautropia</taxon>
    </lineage>
</organism>
<keyword evidence="26" id="KW-1185">Reference proteome</keyword>
<evidence type="ECO:0000256" key="9">
    <source>
        <dbReference type="ARBA" id="ARBA00022490"/>
    </source>
</evidence>
<sequence length="600" mass="65028">MNRPLSGAPTGGGIVIGRACVLDTGFIDVPRYYITEGELAGEHARLDEGRAAVERELQGVADQLPHDAPAEARALLDVQMMLLNDAALIEAARDRVVNERINVEWAISETAEALVDQFRAIDDPYLKERGRDVEQVAGRLLNALSGSGSPALAGRVTGEPLIFVAQDLQPADMLQIRGAIGFVFEQGGIHSHSAILARSLRVPAVIGVAEAVAAIHDGDMLILDGDAGEVFVNPAQVLLDDYRERRRLAAEEERLLARLADVDCVTQDGCAVTLLANIERPDEAQEALRMGAAGIGLFRSEFLFLNRSRLPDEEEQYQAYRQVLDTMQGRPVTIRTIDVGADKILPAQALVPGATSALGRRAIRYSLAEPEMFLVQLRALLRASVHGQLQILLPMLSQPKEVDEALLLLNQARQELIARGEPVAERIPVGGMIEVPAAALSAGIFARKLDFLAIGTNDLVQYTLAIDRTDHRIAHMYDELHPAVLRLIALTIRAARKADKPVCVCGEMAGEYRVAPLLLGMGLRSFSMLPSRLLRVKNEVLKVDTRQLTPLVRRMLVQDDLGSIRRGLACLGIGEAPGLPAGTPARDPSHPSTPTGAHQA</sequence>
<feature type="domain" description="PEP-utilising enzyme C-terminal" evidence="23">
    <location>
        <begin position="257"/>
        <end position="544"/>
    </location>
</feature>
<evidence type="ECO:0000256" key="11">
    <source>
        <dbReference type="ARBA" id="ARBA00022679"/>
    </source>
</evidence>
<keyword evidence="8 17" id="KW-0813">Transport</keyword>
<dbReference type="EMBL" id="RRUE01000002">
    <property type="protein sequence ID" value="RRN43846.1"/>
    <property type="molecule type" value="Genomic_DNA"/>
</dbReference>
<dbReference type="InterPro" id="IPR008279">
    <property type="entry name" value="PEP-util_enz_mobile_dom"/>
</dbReference>
<evidence type="ECO:0000313" key="26">
    <source>
        <dbReference type="Proteomes" id="UP000270261"/>
    </source>
</evidence>
<dbReference type="PRINTS" id="PR01736">
    <property type="entry name" value="PHPHTRNFRASE"/>
</dbReference>
<comment type="function">
    <text evidence="3 17">General (non sugar-specific) component of the phosphoenolpyruvate-dependent sugar phosphotransferase system (sugar PTS). This major carbohydrate active-transport system catalyzes the phosphorylation of incoming sugar substrates concomitantly with their translocation across the cell membrane. Enzyme I transfers the phosphoryl group from phosphoenolpyruvate (PEP) to the phosphoryl carrier protein (HPr).</text>
</comment>
<keyword evidence="9 17" id="KW-0963">Cytoplasm</keyword>
<dbReference type="GO" id="GO:0005737">
    <property type="term" value="C:cytoplasm"/>
    <property type="evidence" value="ECO:0007669"/>
    <property type="project" value="UniProtKB-SubCell"/>
</dbReference>
<dbReference type="SUPFAM" id="SSF47831">
    <property type="entry name" value="Enzyme I of the PEP:sugar phosphotransferase system HPr-binding (sub)domain"/>
    <property type="match status" value="1"/>
</dbReference>
<dbReference type="InterPro" id="IPR015813">
    <property type="entry name" value="Pyrv/PenolPyrv_kinase-like_dom"/>
</dbReference>
<evidence type="ECO:0000256" key="3">
    <source>
        <dbReference type="ARBA" id="ARBA00002728"/>
    </source>
</evidence>
<dbReference type="RefSeq" id="WP_125096046.1">
    <property type="nucleotide sequence ID" value="NZ_RRUE01000002.1"/>
</dbReference>
<dbReference type="InterPro" id="IPR023151">
    <property type="entry name" value="PEP_util_CS"/>
</dbReference>
<dbReference type="Pfam" id="PF00391">
    <property type="entry name" value="PEP-utilizers"/>
    <property type="match status" value="1"/>
</dbReference>
<dbReference type="Proteomes" id="UP000270261">
    <property type="component" value="Unassembled WGS sequence"/>
</dbReference>
<feature type="binding site" evidence="19">
    <location>
        <position position="468"/>
    </location>
    <ligand>
        <name>phosphoenolpyruvate</name>
        <dbReference type="ChEBI" id="CHEBI:58702"/>
    </ligand>
</feature>
<evidence type="ECO:0000256" key="13">
    <source>
        <dbReference type="ARBA" id="ARBA00022723"/>
    </source>
</evidence>
<feature type="binding site" evidence="19">
    <location>
        <position position="335"/>
    </location>
    <ligand>
        <name>phosphoenolpyruvate</name>
        <dbReference type="ChEBI" id="CHEBI:58702"/>
    </ligand>
</feature>
<evidence type="ECO:0000259" key="22">
    <source>
        <dbReference type="Pfam" id="PF00391"/>
    </source>
</evidence>
<evidence type="ECO:0000256" key="5">
    <source>
        <dbReference type="ARBA" id="ARBA00007837"/>
    </source>
</evidence>
<feature type="binding site" evidence="20">
    <location>
        <position position="434"/>
    </location>
    <ligand>
        <name>Mg(2+)</name>
        <dbReference type="ChEBI" id="CHEBI:18420"/>
    </ligand>
</feature>
<evidence type="ECO:0000256" key="19">
    <source>
        <dbReference type="PIRSR" id="PIRSR000732-2"/>
    </source>
</evidence>
<feature type="domain" description="Phosphotransferase system enzyme I N-terminal" evidence="24">
    <location>
        <begin position="7"/>
        <end position="129"/>
    </location>
</feature>
<feature type="binding site" evidence="19">
    <location>
        <begin position="457"/>
        <end position="458"/>
    </location>
    <ligand>
        <name>phosphoenolpyruvate</name>
        <dbReference type="ChEBI" id="CHEBI:58702"/>
    </ligand>
</feature>
<dbReference type="InterPro" id="IPR006318">
    <property type="entry name" value="PTS_EI-like"/>
</dbReference>
<reference evidence="25 26" key="1">
    <citation type="submission" date="2018-11" db="EMBL/GenBank/DDBJ databases">
        <title>Genome sequencing of Lautropia sp. KCOM 2505 (= ChDC F240).</title>
        <authorList>
            <person name="Kook J.-K."/>
            <person name="Park S.-N."/>
            <person name="Lim Y.K."/>
        </authorList>
    </citation>
    <scope>NUCLEOTIDE SEQUENCE [LARGE SCALE GENOMIC DNA]</scope>
    <source>
        <strain evidence="25 26">KCOM 2505</strain>
    </source>
</reference>
<evidence type="ECO:0000256" key="17">
    <source>
        <dbReference type="PIRNR" id="PIRNR000732"/>
    </source>
</evidence>
<dbReference type="NCBIfam" id="TIGR01417">
    <property type="entry name" value="PTS_I_fam"/>
    <property type="match status" value="1"/>
</dbReference>
<evidence type="ECO:0000256" key="12">
    <source>
        <dbReference type="ARBA" id="ARBA00022683"/>
    </source>
</evidence>
<evidence type="ECO:0000256" key="1">
    <source>
        <dbReference type="ARBA" id="ARBA00000683"/>
    </source>
</evidence>
<dbReference type="GO" id="GO:0046872">
    <property type="term" value="F:metal ion binding"/>
    <property type="evidence" value="ECO:0007669"/>
    <property type="project" value="UniProtKB-KW"/>
</dbReference>
<keyword evidence="15 17" id="KW-0460">Magnesium</keyword>
<feature type="binding site" evidence="20">
    <location>
        <position position="458"/>
    </location>
    <ligand>
        <name>Mg(2+)</name>
        <dbReference type="ChEBI" id="CHEBI:18420"/>
    </ligand>
</feature>
<evidence type="ECO:0000256" key="7">
    <source>
        <dbReference type="ARBA" id="ARBA00016544"/>
    </source>
</evidence>
<evidence type="ECO:0000313" key="25">
    <source>
        <dbReference type="EMBL" id="RRN43846.1"/>
    </source>
</evidence>
<evidence type="ECO:0000256" key="4">
    <source>
        <dbReference type="ARBA" id="ARBA00004496"/>
    </source>
</evidence>
<comment type="catalytic activity">
    <reaction evidence="1 17">
        <text>L-histidyl-[protein] + phosphoenolpyruvate = N(pros)-phospho-L-histidyl-[protein] + pyruvate</text>
        <dbReference type="Rhea" id="RHEA:23880"/>
        <dbReference type="Rhea" id="RHEA-COMP:9745"/>
        <dbReference type="Rhea" id="RHEA-COMP:9746"/>
        <dbReference type="ChEBI" id="CHEBI:15361"/>
        <dbReference type="ChEBI" id="CHEBI:29979"/>
        <dbReference type="ChEBI" id="CHEBI:58702"/>
        <dbReference type="ChEBI" id="CHEBI:64837"/>
        <dbReference type="EC" id="2.7.3.9"/>
    </reaction>
</comment>
<dbReference type="Pfam" id="PF02896">
    <property type="entry name" value="PEP-utilizers_C"/>
    <property type="match status" value="1"/>
</dbReference>
<comment type="similarity">
    <text evidence="5 17">Belongs to the PEP-utilizing enzyme family.</text>
</comment>
<protein>
    <recommendedName>
        <fullName evidence="7 17">Phosphoenolpyruvate-protein phosphotransferase</fullName>
        <ecNumber evidence="6 17">2.7.3.9</ecNumber>
    </recommendedName>
    <alternativeName>
        <fullName evidence="16 17">Phosphotransferase system, enzyme I</fullName>
    </alternativeName>
</protein>
<dbReference type="InterPro" id="IPR040442">
    <property type="entry name" value="Pyrv_kinase-like_dom_sf"/>
</dbReference>
<evidence type="ECO:0000256" key="16">
    <source>
        <dbReference type="ARBA" id="ARBA00033235"/>
    </source>
</evidence>
<accession>A0A3R8MPZ1</accession>
<dbReference type="SUPFAM" id="SSF51621">
    <property type="entry name" value="Phosphoenolpyruvate/pyruvate domain"/>
    <property type="match status" value="1"/>
</dbReference>
<gene>
    <name evidence="25" type="primary">ptsP</name>
    <name evidence="25" type="ORF">EHV23_10620</name>
</gene>
<dbReference type="SUPFAM" id="SSF52009">
    <property type="entry name" value="Phosphohistidine domain"/>
    <property type="match status" value="1"/>
</dbReference>
<keyword evidence="10 17" id="KW-0762">Sugar transport</keyword>
<dbReference type="OrthoDB" id="9765468at2"/>
<dbReference type="InterPro" id="IPR036618">
    <property type="entry name" value="PtsI_HPr-bd_sf"/>
</dbReference>
<keyword evidence="14 17" id="KW-0418">Kinase</keyword>
<dbReference type="InterPro" id="IPR024692">
    <property type="entry name" value="PTS_EI"/>
</dbReference>
<keyword evidence="13 17" id="KW-0479">Metal-binding</keyword>
<dbReference type="PANTHER" id="PTHR46244">
    <property type="entry name" value="PHOSPHOENOLPYRUVATE-PROTEIN PHOSPHOTRANSFERASE"/>
    <property type="match status" value="1"/>
</dbReference>
<dbReference type="AlphaFoldDB" id="A0A3R8MPZ1"/>
<feature type="compositionally biased region" description="Polar residues" evidence="21">
    <location>
        <begin position="590"/>
        <end position="600"/>
    </location>
</feature>
<dbReference type="InterPro" id="IPR036637">
    <property type="entry name" value="Phosphohistidine_dom_sf"/>
</dbReference>
<dbReference type="EC" id="2.7.3.9" evidence="6 17"/>
<comment type="cofactor">
    <cofactor evidence="2 17 20">
        <name>Mg(2+)</name>
        <dbReference type="ChEBI" id="CHEBI:18420"/>
    </cofactor>
</comment>
<dbReference type="PROSITE" id="PS00742">
    <property type="entry name" value="PEP_ENZYMES_2"/>
    <property type="match status" value="1"/>
</dbReference>
<feature type="region of interest" description="Disordered" evidence="21">
    <location>
        <begin position="579"/>
        <end position="600"/>
    </location>
</feature>
<dbReference type="InterPro" id="IPR050499">
    <property type="entry name" value="PEP-utilizing_PTS_enzyme"/>
</dbReference>
<evidence type="ECO:0000259" key="24">
    <source>
        <dbReference type="Pfam" id="PF05524"/>
    </source>
</evidence>
<evidence type="ECO:0000256" key="10">
    <source>
        <dbReference type="ARBA" id="ARBA00022597"/>
    </source>
</evidence>
<feature type="active site" description="Proton donor" evidence="18">
    <location>
        <position position="505"/>
    </location>
</feature>
<keyword evidence="25" id="KW-0670">Pyruvate</keyword>
<evidence type="ECO:0000256" key="2">
    <source>
        <dbReference type="ARBA" id="ARBA00001946"/>
    </source>
</evidence>
<dbReference type="Gene3D" id="3.20.20.60">
    <property type="entry name" value="Phosphoenolpyruvate-binding domains"/>
    <property type="match status" value="1"/>
</dbReference>
<comment type="caution">
    <text evidence="25">The sequence shown here is derived from an EMBL/GenBank/DDBJ whole genome shotgun (WGS) entry which is preliminary data.</text>
</comment>
<evidence type="ECO:0000256" key="8">
    <source>
        <dbReference type="ARBA" id="ARBA00022448"/>
    </source>
</evidence>
<dbReference type="Gene3D" id="1.10.274.10">
    <property type="entry name" value="PtsI, HPr-binding domain"/>
    <property type="match status" value="1"/>
</dbReference>
<dbReference type="Pfam" id="PF05524">
    <property type="entry name" value="PEP-utilisers_N"/>
    <property type="match status" value="1"/>
</dbReference>
<dbReference type="PANTHER" id="PTHR46244:SF3">
    <property type="entry name" value="PHOSPHOENOLPYRUVATE-PROTEIN PHOSPHOTRANSFERASE"/>
    <property type="match status" value="1"/>
</dbReference>
<comment type="subcellular location">
    <subcellularLocation>
        <location evidence="4 17">Cytoplasm</location>
    </subcellularLocation>
</comment>
<evidence type="ECO:0000256" key="20">
    <source>
        <dbReference type="PIRSR" id="PIRSR000732-3"/>
    </source>
</evidence>
<evidence type="ECO:0000256" key="6">
    <source>
        <dbReference type="ARBA" id="ARBA00012232"/>
    </source>
</evidence>